<dbReference type="InterPro" id="IPR036188">
    <property type="entry name" value="FAD/NAD-bd_sf"/>
</dbReference>
<gene>
    <name evidence="1" type="ORF">ACFFJD_11270</name>
</gene>
<accession>A0ABV6H955</accession>
<dbReference type="Pfam" id="PF05834">
    <property type="entry name" value="Lycopene_cycl"/>
    <property type="match status" value="1"/>
</dbReference>
<dbReference type="PRINTS" id="PR00411">
    <property type="entry name" value="PNDRDTASEI"/>
</dbReference>
<name>A0ABV6H955_9ACTN</name>
<dbReference type="RefSeq" id="WP_382364109.1">
    <property type="nucleotide sequence ID" value="NZ_JBHLWV010000020.1"/>
</dbReference>
<proteinExistence type="predicted"/>
<dbReference type="Proteomes" id="UP001589783">
    <property type="component" value="Unassembled WGS sequence"/>
</dbReference>
<evidence type="ECO:0000313" key="2">
    <source>
        <dbReference type="Proteomes" id="UP001589783"/>
    </source>
</evidence>
<comment type="caution">
    <text evidence="1">The sequence shown here is derived from an EMBL/GenBank/DDBJ whole genome shotgun (WGS) entry which is preliminary data.</text>
</comment>
<organism evidence="1 2">
    <name type="scientific">Gordonia phosphorivorans</name>
    <dbReference type="NCBI Taxonomy" id="1056982"/>
    <lineage>
        <taxon>Bacteria</taxon>
        <taxon>Bacillati</taxon>
        <taxon>Actinomycetota</taxon>
        <taxon>Actinomycetes</taxon>
        <taxon>Mycobacteriales</taxon>
        <taxon>Gordoniaceae</taxon>
        <taxon>Gordonia</taxon>
    </lineage>
</organism>
<dbReference type="SUPFAM" id="SSF51905">
    <property type="entry name" value="FAD/NAD(P)-binding domain"/>
    <property type="match status" value="1"/>
</dbReference>
<keyword evidence="2" id="KW-1185">Reference proteome</keyword>
<dbReference type="PANTHER" id="PTHR39757">
    <property type="match status" value="1"/>
</dbReference>
<dbReference type="PANTHER" id="PTHR39757:SF5">
    <property type="entry name" value="OS02G0190600 PROTEIN"/>
    <property type="match status" value="1"/>
</dbReference>
<protein>
    <submittedName>
        <fullName evidence="1">Lycopene cyclase family protein</fullName>
    </submittedName>
</protein>
<sequence length="380" mass="40803">MSDLLIVGAGPAGRALAHRAAAHGLAVTVLDPAPHRPWTMTIALFVDDLPAWLGAGVLAAVADEVVVYTPGRRRVPRGYGVLNTVALQEALSLDGVRVVTGAATLVTDTQVRTADGATLRARTVVDARGGTGVGDDVARQRAVGAFVPAAGREPEMVLMDWRGTSERHPSFSYRVRVDADRDLVEETSLAAAPTEVDLAELARRNARRGLGTQVGEPELVDFPLYATRTPWRAAPGAPLRFGAAGGLLNPATGYSVAESLRWAETLAAALAVGIDGGSALWPRSARWVYRLRLRGLAVLLRFDGPQLTAFFDAFFRLPPEVQRVYLSGRTDLAGVLRAMTAVFVRVPWRLRLAVLAGFVRPVRRGPAPGLRRWPCPRRAP</sequence>
<evidence type="ECO:0000313" key="1">
    <source>
        <dbReference type="EMBL" id="MFC0315428.1"/>
    </source>
</evidence>
<reference evidence="1 2" key="1">
    <citation type="submission" date="2024-09" db="EMBL/GenBank/DDBJ databases">
        <authorList>
            <person name="Sun Q."/>
            <person name="Mori K."/>
        </authorList>
    </citation>
    <scope>NUCLEOTIDE SEQUENCE [LARGE SCALE GENOMIC DNA]</scope>
    <source>
        <strain evidence="1 2">CCM 7957</strain>
    </source>
</reference>
<dbReference type="Gene3D" id="3.50.50.60">
    <property type="entry name" value="FAD/NAD(P)-binding domain"/>
    <property type="match status" value="1"/>
</dbReference>
<dbReference type="EMBL" id="JBHLWV010000020">
    <property type="protein sequence ID" value="MFC0315428.1"/>
    <property type="molecule type" value="Genomic_DNA"/>
</dbReference>